<accession>A0A8D8K3H1</accession>
<evidence type="ECO:0000256" key="1">
    <source>
        <dbReference type="SAM" id="MobiDB-lite"/>
    </source>
</evidence>
<name>A0A8D8K3H1_CULPI</name>
<evidence type="ECO:0000313" key="2">
    <source>
        <dbReference type="EMBL" id="CAG6580772.1"/>
    </source>
</evidence>
<reference evidence="2" key="1">
    <citation type="submission" date="2021-05" db="EMBL/GenBank/DDBJ databases">
        <authorList>
            <person name="Alioto T."/>
            <person name="Alioto T."/>
            <person name="Gomez Garrido J."/>
        </authorList>
    </citation>
    <scope>NUCLEOTIDE SEQUENCE</scope>
</reference>
<dbReference type="AlphaFoldDB" id="A0A8D8K3H1"/>
<sequence length="151" mass="16751">MLLPSQHCPVQSELCPAESGNGPAQAWTAQPRVWTETDQHSTQGEHPADVPAMQRFHFGSPLSFVHHAERLYARSIGSDADVDSTPVRAIPPATNEPIRAACNESVQWIHQMSSVDPMASVRDRPDPRPIDHDHQGTVRNAVRLEPRARSR</sequence>
<protein>
    <submittedName>
        <fullName evidence="2">(northern house mosquito) hypothetical protein</fullName>
    </submittedName>
</protein>
<dbReference type="EMBL" id="HBUE01199497">
    <property type="protein sequence ID" value="CAG6528991.1"/>
    <property type="molecule type" value="Transcribed_RNA"/>
</dbReference>
<feature type="compositionally biased region" description="Basic and acidic residues" evidence="1">
    <location>
        <begin position="121"/>
        <end position="151"/>
    </location>
</feature>
<proteinExistence type="predicted"/>
<dbReference type="EMBL" id="HBUE01305649">
    <property type="protein sequence ID" value="CAG6580772.1"/>
    <property type="molecule type" value="Transcribed_RNA"/>
</dbReference>
<feature type="region of interest" description="Disordered" evidence="1">
    <location>
        <begin position="117"/>
        <end position="151"/>
    </location>
</feature>
<organism evidence="2">
    <name type="scientific">Culex pipiens</name>
    <name type="common">House mosquito</name>
    <dbReference type="NCBI Taxonomy" id="7175"/>
    <lineage>
        <taxon>Eukaryota</taxon>
        <taxon>Metazoa</taxon>
        <taxon>Ecdysozoa</taxon>
        <taxon>Arthropoda</taxon>
        <taxon>Hexapoda</taxon>
        <taxon>Insecta</taxon>
        <taxon>Pterygota</taxon>
        <taxon>Neoptera</taxon>
        <taxon>Endopterygota</taxon>
        <taxon>Diptera</taxon>
        <taxon>Nematocera</taxon>
        <taxon>Culicoidea</taxon>
        <taxon>Culicidae</taxon>
        <taxon>Culicinae</taxon>
        <taxon>Culicini</taxon>
        <taxon>Culex</taxon>
        <taxon>Culex</taxon>
    </lineage>
</organism>